<feature type="compositionally biased region" description="Polar residues" evidence="11">
    <location>
        <begin position="305"/>
        <end position="314"/>
    </location>
</feature>
<dbReference type="Gene3D" id="3.30.300.30">
    <property type="match status" value="1"/>
</dbReference>
<keyword evidence="4" id="KW-1003">Cell membrane</keyword>
<evidence type="ECO:0000256" key="4">
    <source>
        <dbReference type="ARBA" id="ARBA00022475"/>
    </source>
</evidence>
<gene>
    <name evidence="15" type="ordered locus">UWK_03073</name>
</gene>
<dbReference type="InterPro" id="IPR013556">
    <property type="entry name" value="Flag_M-ring_C"/>
</dbReference>
<organism evidence="15 16">
    <name type="scientific">Desulfocapsa sulfexigens (strain DSM 10523 / SB164P1)</name>
    <dbReference type="NCBI Taxonomy" id="1167006"/>
    <lineage>
        <taxon>Bacteria</taxon>
        <taxon>Pseudomonadati</taxon>
        <taxon>Thermodesulfobacteriota</taxon>
        <taxon>Desulfobulbia</taxon>
        <taxon>Desulfobulbales</taxon>
        <taxon>Desulfocapsaceae</taxon>
        <taxon>Desulfocapsa</taxon>
    </lineage>
</organism>
<dbReference type="InterPro" id="IPR045851">
    <property type="entry name" value="AMP-bd_C_sf"/>
</dbReference>
<evidence type="ECO:0000256" key="6">
    <source>
        <dbReference type="ARBA" id="ARBA00022989"/>
    </source>
</evidence>
<evidence type="ECO:0000256" key="7">
    <source>
        <dbReference type="ARBA" id="ARBA00023136"/>
    </source>
</evidence>
<keyword evidence="6 12" id="KW-1133">Transmembrane helix</keyword>
<evidence type="ECO:0000256" key="2">
    <source>
        <dbReference type="ARBA" id="ARBA00004651"/>
    </source>
</evidence>
<reference evidence="16" key="1">
    <citation type="journal article" date="2013" name="Stand. Genomic Sci.">
        <title>Complete genome sequence of Desulfocapsa sulfexigens, a marine deltaproteobacterium specialized in disproportionating inorganic sulfur compounds.</title>
        <authorList>
            <person name="Finster K.W."/>
            <person name="Kjeldsen K.U."/>
            <person name="Kube M."/>
            <person name="Reinhardt R."/>
            <person name="Mussmann M."/>
            <person name="Amann R."/>
            <person name="Schreiber L."/>
        </authorList>
    </citation>
    <scope>NUCLEOTIDE SEQUENCE [LARGE SCALE GENOMIC DNA]</scope>
    <source>
        <strain evidence="16">DSM 10523 / SB164P1</strain>
    </source>
</reference>
<keyword evidence="7 12" id="KW-0472">Membrane</keyword>
<dbReference type="GO" id="GO:0071973">
    <property type="term" value="P:bacterial-type flagellum-dependent cell motility"/>
    <property type="evidence" value="ECO:0007669"/>
    <property type="project" value="InterPro"/>
</dbReference>
<dbReference type="PATRIC" id="fig|1167006.5.peg.3318"/>
<evidence type="ECO:0000256" key="11">
    <source>
        <dbReference type="SAM" id="MobiDB-lite"/>
    </source>
</evidence>
<feature type="compositionally biased region" description="Polar residues" evidence="11">
    <location>
        <begin position="325"/>
        <end position="334"/>
    </location>
</feature>
<feature type="transmembrane region" description="Helical" evidence="12">
    <location>
        <begin position="37"/>
        <end position="55"/>
    </location>
</feature>
<feature type="transmembrane region" description="Helical" evidence="12">
    <location>
        <begin position="448"/>
        <end position="468"/>
    </location>
</feature>
<dbReference type="PANTHER" id="PTHR30046:SF0">
    <property type="entry name" value="FLAGELLAR M-RING PROTEIN"/>
    <property type="match status" value="1"/>
</dbReference>
<dbReference type="GO" id="GO:0009431">
    <property type="term" value="C:bacterial-type flagellum basal body, MS ring"/>
    <property type="evidence" value="ECO:0007669"/>
    <property type="project" value="InterPro"/>
</dbReference>
<dbReference type="InterPro" id="IPR000067">
    <property type="entry name" value="FlgMring_FliF"/>
</dbReference>
<keyword evidence="15" id="KW-0969">Cilium</keyword>
<evidence type="ECO:0000256" key="12">
    <source>
        <dbReference type="SAM" id="Phobius"/>
    </source>
</evidence>
<dbReference type="PANTHER" id="PTHR30046">
    <property type="entry name" value="FLAGELLAR M-RING PROTEIN"/>
    <property type="match status" value="1"/>
</dbReference>
<feature type="coiled-coil region" evidence="10">
    <location>
        <begin position="473"/>
        <end position="510"/>
    </location>
</feature>
<evidence type="ECO:0000256" key="5">
    <source>
        <dbReference type="ARBA" id="ARBA00022692"/>
    </source>
</evidence>
<dbReference type="HOGENOM" id="CLU_028108_2_0_7"/>
<dbReference type="PIRSF" id="PIRSF004862">
    <property type="entry name" value="FliF"/>
    <property type="match status" value="1"/>
</dbReference>
<comment type="function">
    <text evidence="9">The M ring may be actively involved in energy transduction.</text>
</comment>
<dbReference type="NCBIfam" id="TIGR00206">
    <property type="entry name" value="fliF"/>
    <property type="match status" value="1"/>
</dbReference>
<evidence type="ECO:0000256" key="9">
    <source>
        <dbReference type="PIRNR" id="PIRNR004862"/>
    </source>
</evidence>
<evidence type="ECO:0000259" key="13">
    <source>
        <dbReference type="Pfam" id="PF01514"/>
    </source>
</evidence>
<evidence type="ECO:0000256" key="3">
    <source>
        <dbReference type="ARBA" id="ARBA00007971"/>
    </source>
</evidence>
<dbReference type="InterPro" id="IPR006182">
    <property type="entry name" value="FliF_N_dom"/>
</dbReference>
<keyword evidence="8 9" id="KW-0975">Bacterial flagellum</keyword>
<accession>M1PDC8</accession>
<feature type="region of interest" description="Disordered" evidence="11">
    <location>
        <begin position="297"/>
        <end position="349"/>
    </location>
</feature>
<keyword evidence="15" id="KW-0966">Cell projection</keyword>
<keyword evidence="15" id="KW-0282">Flagellum</keyword>
<dbReference type="PRINTS" id="PR01009">
    <property type="entry name" value="FLGMRINGFLIF"/>
</dbReference>
<dbReference type="GO" id="GO:0003774">
    <property type="term" value="F:cytoskeletal motor activity"/>
    <property type="evidence" value="ECO:0007669"/>
    <property type="project" value="InterPro"/>
</dbReference>
<dbReference type="OrthoDB" id="9807026at2"/>
<name>M1PDC8_DESSD</name>
<dbReference type="RefSeq" id="WP_015405286.1">
    <property type="nucleotide sequence ID" value="NC_020304.1"/>
</dbReference>
<comment type="similarity">
    <text evidence="3 9">Belongs to the FliF family.</text>
</comment>
<dbReference type="Pfam" id="PF01514">
    <property type="entry name" value="YscJ_FliF"/>
    <property type="match status" value="1"/>
</dbReference>
<protein>
    <recommendedName>
        <fullName evidence="9">Flagellar M-ring protein</fullName>
    </recommendedName>
</protein>
<keyword evidence="5 12" id="KW-0812">Transmembrane</keyword>
<comment type="subcellular location">
    <subcellularLocation>
        <location evidence="1 9">Bacterial flagellum basal body</location>
    </subcellularLocation>
    <subcellularLocation>
        <location evidence="2">Cell membrane</location>
        <topology evidence="2">Multi-pass membrane protein</topology>
    </subcellularLocation>
</comment>
<dbReference type="Pfam" id="PF08345">
    <property type="entry name" value="YscJ_FliF_C"/>
    <property type="match status" value="1"/>
</dbReference>
<evidence type="ECO:0000313" key="15">
    <source>
        <dbReference type="EMBL" id="AGF79602.1"/>
    </source>
</evidence>
<dbReference type="GO" id="GO:0005886">
    <property type="term" value="C:plasma membrane"/>
    <property type="evidence" value="ECO:0007669"/>
    <property type="project" value="UniProtKB-SubCell"/>
</dbReference>
<evidence type="ECO:0000256" key="10">
    <source>
        <dbReference type="SAM" id="Coils"/>
    </source>
</evidence>
<dbReference type="KEGG" id="dsf:UWK_03073"/>
<feature type="domain" description="Flagellar M-ring N-terminal" evidence="13">
    <location>
        <begin position="59"/>
        <end position="232"/>
    </location>
</feature>
<dbReference type="eggNOG" id="COG1766">
    <property type="taxonomic scope" value="Bacteria"/>
</dbReference>
<evidence type="ECO:0000256" key="8">
    <source>
        <dbReference type="ARBA" id="ARBA00023143"/>
    </source>
</evidence>
<dbReference type="InterPro" id="IPR043427">
    <property type="entry name" value="YscJ/FliF"/>
</dbReference>
<dbReference type="STRING" id="1167006.UWK_03073"/>
<feature type="domain" description="Flagellar M-ring C-terminal" evidence="14">
    <location>
        <begin position="266"/>
        <end position="427"/>
    </location>
</feature>
<keyword evidence="10" id="KW-0175">Coiled coil</keyword>
<keyword evidence="16" id="KW-1185">Reference proteome</keyword>
<evidence type="ECO:0000256" key="1">
    <source>
        <dbReference type="ARBA" id="ARBA00004117"/>
    </source>
</evidence>
<proteinExistence type="inferred from homology"/>
<dbReference type="AlphaFoldDB" id="M1PDC8"/>
<evidence type="ECO:0000313" key="16">
    <source>
        <dbReference type="Proteomes" id="UP000011721"/>
    </source>
</evidence>
<evidence type="ECO:0000259" key="14">
    <source>
        <dbReference type="Pfam" id="PF08345"/>
    </source>
</evidence>
<sequence length="547" mass="59874">MADPDNTQNETEEKEIQIPERKKLSVLIREWPLSRKIALLAVTGISIAVFALIIIQARTADYQLLYANLEEKDAAPVVAWLKGQRIDYQLKNNGKNIWIAANKIYETRLELASSGLPSGGGVGFEVFDKQSFALTDFVQRVNYTRALQGELARTITSLKPVEATRVHLALPEKRLFKNQQKNATASVILTLVSGSILEKDQVQGIIHLVSGSVEGLTPEEVTVIDSFGKVLEGNTKPDETQRFSVEMLVYQQELERRMEARAQDLLDKTMGYGQAMVRVTASLDFAKVEKTQELFDADDPVIRSEQLSNESNGTTGAGGIPGVESNLQGNTASQAGGAPPSSKTSRTTNYEISKTVSKTINPTGTIKSLSVSVLLADKTIAAKDEESQPTTETRTPEELKAIETMVASALGLDSGRGDNINVASMPFMVETQDPALTAGMPKNLLYEYLPLIKIGLLSIGVLIFYFLLVRPIIKTMKSEAIDHNQTVTELEKAVQEVKAAKEKAARDAAAAEEPVEVVLDAVTSLRNTVMRNHVPTSYIIKNWINEG</sequence>
<dbReference type="EMBL" id="CP003985">
    <property type="protein sequence ID" value="AGF79602.1"/>
    <property type="molecule type" value="Genomic_DNA"/>
</dbReference>
<dbReference type="Proteomes" id="UP000011721">
    <property type="component" value="Chromosome"/>
</dbReference>